<proteinExistence type="predicted"/>
<feature type="non-terminal residue" evidence="2">
    <location>
        <position position="1"/>
    </location>
</feature>
<reference evidence="2" key="1">
    <citation type="journal article" date="2014" name="Front. Microbiol.">
        <title>High frequency of phylogenetically diverse reductive dehalogenase-homologous genes in deep subseafloor sedimentary metagenomes.</title>
        <authorList>
            <person name="Kawai M."/>
            <person name="Futagami T."/>
            <person name="Toyoda A."/>
            <person name="Takaki Y."/>
            <person name="Nishi S."/>
            <person name="Hori S."/>
            <person name="Arai W."/>
            <person name="Tsubouchi T."/>
            <person name="Morono Y."/>
            <person name="Uchiyama I."/>
            <person name="Ito T."/>
            <person name="Fujiyama A."/>
            <person name="Inagaki F."/>
            <person name="Takami H."/>
        </authorList>
    </citation>
    <scope>NUCLEOTIDE SEQUENCE</scope>
    <source>
        <strain evidence="2">Expedition CK06-06</strain>
    </source>
</reference>
<dbReference type="CDD" id="cd00093">
    <property type="entry name" value="HTH_XRE"/>
    <property type="match status" value="1"/>
</dbReference>
<evidence type="ECO:0000259" key="1">
    <source>
        <dbReference type="PROSITE" id="PS50943"/>
    </source>
</evidence>
<sequence length="87" mass="9939">GIRKAYEALKPKYDMISTLIERRNQLQMSQTELASIVGTKQPAISRLEKGDYNTTLSTLFRVANALDLDISLKVRKKKDRIYSKVHA</sequence>
<dbReference type="PROSITE" id="PS50943">
    <property type="entry name" value="HTH_CROC1"/>
    <property type="match status" value="1"/>
</dbReference>
<organism evidence="2">
    <name type="scientific">marine sediment metagenome</name>
    <dbReference type="NCBI Taxonomy" id="412755"/>
    <lineage>
        <taxon>unclassified sequences</taxon>
        <taxon>metagenomes</taxon>
        <taxon>ecological metagenomes</taxon>
    </lineage>
</organism>
<dbReference type="InterPro" id="IPR010982">
    <property type="entry name" value="Lambda_DNA-bd_dom_sf"/>
</dbReference>
<dbReference type="InterPro" id="IPR001387">
    <property type="entry name" value="Cro/C1-type_HTH"/>
</dbReference>
<comment type="caution">
    <text evidence="2">The sequence shown here is derived from an EMBL/GenBank/DDBJ whole genome shotgun (WGS) entry which is preliminary data.</text>
</comment>
<feature type="domain" description="HTH cro/C1-type" evidence="1">
    <location>
        <begin position="19"/>
        <end position="73"/>
    </location>
</feature>
<evidence type="ECO:0000313" key="2">
    <source>
        <dbReference type="EMBL" id="GAG87543.1"/>
    </source>
</evidence>
<dbReference type="AlphaFoldDB" id="X1BTM7"/>
<dbReference type="GO" id="GO:0003677">
    <property type="term" value="F:DNA binding"/>
    <property type="evidence" value="ECO:0007669"/>
    <property type="project" value="InterPro"/>
</dbReference>
<dbReference type="SUPFAM" id="SSF47413">
    <property type="entry name" value="lambda repressor-like DNA-binding domains"/>
    <property type="match status" value="1"/>
</dbReference>
<accession>X1BTM7</accession>
<name>X1BTM7_9ZZZZ</name>
<dbReference type="Pfam" id="PF01381">
    <property type="entry name" value="HTH_3"/>
    <property type="match status" value="1"/>
</dbReference>
<gene>
    <name evidence="2" type="ORF">S01H4_22453</name>
</gene>
<dbReference type="SMART" id="SM00530">
    <property type="entry name" value="HTH_XRE"/>
    <property type="match status" value="1"/>
</dbReference>
<dbReference type="EMBL" id="BART01010295">
    <property type="protein sequence ID" value="GAG87543.1"/>
    <property type="molecule type" value="Genomic_DNA"/>
</dbReference>
<protein>
    <recommendedName>
        <fullName evidence="1">HTH cro/C1-type domain-containing protein</fullName>
    </recommendedName>
</protein>
<dbReference type="Gene3D" id="1.10.260.40">
    <property type="entry name" value="lambda repressor-like DNA-binding domains"/>
    <property type="match status" value="1"/>
</dbReference>